<proteinExistence type="inferred from homology"/>
<dbReference type="InterPro" id="IPR009000">
    <property type="entry name" value="Transl_B-barrel_sf"/>
</dbReference>
<evidence type="ECO:0000256" key="9">
    <source>
        <dbReference type="SAM" id="MobiDB-lite"/>
    </source>
</evidence>
<name>A0ABQ0GNW4_9PEZI</name>
<keyword evidence="4" id="KW-0690">Ribosome biogenesis</keyword>
<keyword evidence="11" id="KW-1185">Reference proteome</keyword>
<feature type="compositionally biased region" description="Basic residues" evidence="9">
    <location>
        <begin position="397"/>
        <end position="406"/>
    </location>
</feature>
<protein>
    <recommendedName>
        <fullName evidence="3">H/ACA ribonucleoprotein complex non-core subunit NAF1</fullName>
    </recommendedName>
</protein>
<dbReference type="PANTHER" id="PTHR31633:SF1">
    <property type="entry name" value="H_ACA RIBONUCLEOPROTEIN COMPLEX NON-CORE SUBUNIT NAF1"/>
    <property type="match status" value="1"/>
</dbReference>
<dbReference type="Pfam" id="PF04410">
    <property type="entry name" value="Gar1"/>
    <property type="match status" value="1"/>
</dbReference>
<dbReference type="SUPFAM" id="SSF50447">
    <property type="entry name" value="Translation proteins"/>
    <property type="match status" value="1"/>
</dbReference>
<evidence type="ECO:0000256" key="5">
    <source>
        <dbReference type="ARBA" id="ARBA00022552"/>
    </source>
</evidence>
<dbReference type="InterPro" id="IPR040309">
    <property type="entry name" value="Naf1"/>
</dbReference>
<feature type="compositionally biased region" description="Acidic residues" evidence="9">
    <location>
        <begin position="380"/>
        <end position="391"/>
    </location>
</feature>
<feature type="compositionally biased region" description="Low complexity" evidence="9">
    <location>
        <begin position="670"/>
        <end position="689"/>
    </location>
</feature>
<evidence type="ECO:0000313" key="10">
    <source>
        <dbReference type="EMBL" id="GAB1319423.1"/>
    </source>
</evidence>
<feature type="compositionally biased region" description="Low complexity" evidence="9">
    <location>
        <begin position="183"/>
        <end position="198"/>
    </location>
</feature>
<organism evidence="10 11">
    <name type="scientific">Madurella fahalii</name>
    <dbReference type="NCBI Taxonomy" id="1157608"/>
    <lineage>
        <taxon>Eukaryota</taxon>
        <taxon>Fungi</taxon>
        <taxon>Dikarya</taxon>
        <taxon>Ascomycota</taxon>
        <taxon>Pezizomycotina</taxon>
        <taxon>Sordariomycetes</taxon>
        <taxon>Sordariomycetidae</taxon>
        <taxon>Sordariales</taxon>
        <taxon>Sordariales incertae sedis</taxon>
        <taxon>Madurella</taxon>
    </lineage>
</organism>
<feature type="region of interest" description="Disordered" evidence="9">
    <location>
        <begin position="40"/>
        <end position="125"/>
    </location>
</feature>
<comment type="caution">
    <text evidence="10">The sequence shown here is derived from an EMBL/GenBank/DDBJ whole genome shotgun (WGS) entry which is preliminary data.</text>
</comment>
<evidence type="ECO:0000256" key="6">
    <source>
        <dbReference type="ARBA" id="ARBA00022553"/>
    </source>
</evidence>
<feature type="compositionally biased region" description="Acidic residues" evidence="9">
    <location>
        <begin position="199"/>
        <end position="208"/>
    </location>
</feature>
<feature type="compositionally biased region" description="Polar residues" evidence="9">
    <location>
        <begin position="626"/>
        <end position="639"/>
    </location>
</feature>
<reference evidence="10 11" key="1">
    <citation type="submission" date="2024-09" db="EMBL/GenBank/DDBJ databases">
        <title>Itraconazole resistance in Madurella fahalii resulting from another homologue of gene encoding cytochrome P450 14-alpha sterol demethylase (CYP51).</title>
        <authorList>
            <person name="Yoshioka I."/>
            <person name="Fahal A.H."/>
            <person name="Kaneko S."/>
            <person name="Yaguchi T."/>
        </authorList>
    </citation>
    <scope>NUCLEOTIDE SEQUENCE [LARGE SCALE GENOMIC DNA]</scope>
    <source>
        <strain evidence="10 11">IFM 68171</strain>
    </source>
</reference>
<dbReference type="EMBL" id="BAAFSV010000005">
    <property type="protein sequence ID" value="GAB1319423.1"/>
    <property type="molecule type" value="Genomic_DNA"/>
</dbReference>
<feature type="compositionally biased region" description="Low complexity" evidence="9">
    <location>
        <begin position="603"/>
        <end position="619"/>
    </location>
</feature>
<keyword evidence="8" id="KW-0539">Nucleus</keyword>
<feature type="compositionally biased region" description="Pro residues" evidence="9">
    <location>
        <begin position="460"/>
        <end position="469"/>
    </location>
</feature>
<feature type="compositionally biased region" description="Basic residues" evidence="9">
    <location>
        <begin position="477"/>
        <end position="490"/>
    </location>
</feature>
<evidence type="ECO:0000256" key="1">
    <source>
        <dbReference type="ARBA" id="ARBA00004123"/>
    </source>
</evidence>
<keyword evidence="5" id="KW-0698">rRNA processing</keyword>
<feature type="compositionally biased region" description="Low complexity" evidence="9">
    <location>
        <begin position="520"/>
        <end position="537"/>
    </location>
</feature>
<feature type="compositionally biased region" description="Polar residues" evidence="9">
    <location>
        <begin position="107"/>
        <end position="123"/>
    </location>
</feature>
<evidence type="ECO:0000313" key="11">
    <source>
        <dbReference type="Proteomes" id="UP001628179"/>
    </source>
</evidence>
<evidence type="ECO:0000256" key="8">
    <source>
        <dbReference type="ARBA" id="ARBA00023242"/>
    </source>
</evidence>
<feature type="region of interest" description="Disordered" evidence="9">
    <location>
        <begin position="380"/>
        <end position="642"/>
    </location>
</feature>
<feature type="compositionally biased region" description="Pro residues" evidence="9">
    <location>
        <begin position="538"/>
        <end position="560"/>
    </location>
</feature>
<dbReference type="InterPro" id="IPR007504">
    <property type="entry name" value="H/ACA_rnp_Gar1/Naf1"/>
</dbReference>
<feature type="region of interest" description="Disordered" evidence="9">
    <location>
        <begin position="226"/>
        <end position="245"/>
    </location>
</feature>
<dbReference type="RefSeq" id="XP_070921153.1">
    <property type="nucleotide sequence ID" value="XM_071065052.1"/>
</dbReference>
<evidence type="ECO:0000256" key="7">
    <source>
        <dbReference type="ARBA" id="ARBA00022884"/>
    </source>
</evidence>
<feature type="compositionally biased region" description="Pro residues" evidence="9">
    <location>
        <begin position="575"/>
        <end position="587"/>
    </location>
</feature>
<dbReference type="GeneID" id="98180375"/>
<comment type="subcellular location">
    <subcellularLocation>
        <location evidence="1">Nucleus</location>
    </subcellularLocation>
</comment>
<comment type="similarity">
    <text evidence="2">Belongs to the NAF1 family.</text>
</comment>
<keyword evidence="7" id="KW-0694">RNA-binding</keyword>
<feature type="region of interest" description="Disordered" evidence="9">
    <location>
        <begin position="159"/>
        <end position="210"/>
    </location>
</feature>
<dbReference type="InterPro" id="IPR038664">
    <property type="entry name" value="Gar1/Naf1_Cbf5-bd_sf"/>
</dbReference>
<dbReference type="Gene3D" id="2.40.10.230">
    <property type="entry name" value="Probable tRNA pseudouridine synthase domain"/>
    <property type="match status" value="1"/>
</dbReference>
<dbReference type="PANTHER" id="PTHR31633">
    <property type="entry name" value="H/ACA RIBONUCLEOPROTEIN COMPLEX NON-CORE SUBUNIT NAF1"/>
    <property type="match status" value="1"/>
</dbReference>
<keyword evidence="6" id="KW-0597">Phosphoprotein</keyword>
<evidence type="ECO:0000256" key="4">
    <source>
        <dbReference type="ARBA" id="ARBA00022517"/>
    </source>
</evidence>
<evidence type="ECO:0000256" key="2">
    <source>
        <dbReference type="ARBA" id="ARBA00009801"/>
    </source>
</evidence>
<evidence type="ECO:0000256" key="3">
    <source>
        <dbReference type="ARBA" id="ARBA00021438"/>
    </source>
</evidence>
<accession>A0ABQ0GNW4</accession>
<feature type="region of interest" description="Disordered" evidence="9">
    <location>
        <begin position="670"/>
        <end position="699"/>
    </location>
</feature>
<dbReference type="Proteomes" id="UP001628179">
    <property type="component" value="Unassembled WGS sequence"/>
</dbReference>
<gene>
    <name evidence="10" type="ORF">MFIFM68171_09633</name>
</gene>
<sequence length="699" mass="73963">MAGTPFQIPGLGQAKPNEQLPVENFAPDLLAAAASIMGESGVTLGSTNGNAQWERKQQAQQQQQKEVAATPVSETATTASREGDDMEVDSGASMLSVTVTGDPAPAQVQNSGSHADESSSTDVPATDVEMKTSHDAAPSPSVTHALEAALDGMLSAATGAGRQPQQEDAGNAEQAENPEWEVDSSPYESSSDSSSSDSSSDEDSEDEGGYPLLGIEETARLLMAADGEGEGDGDGAGKTKGAGSALRTKNEIPEEVIPKPDVTITPDMKIELLGNVQFIVENTVVIKSQAPGEVQVLDIGSVLCKEDRTVIGALAEILGNVRSPLYTVGFATEDEINELELAVGTPVFYSVQHANYVFTQPLRETKGTDASNLHDEEVAADEMEFSDDEKEAEYKRQQKLKRRGGKNARGGREPNGQPRPSGSTEPANAALGAGLNYDEDDDGPYRPLARPPGFGQSGPSPLPTLPPKPESGFSAHRGGHSHGHRGSHRGGRGDFRGRNGRGGYRGGDRRQGQRGGRGGSYQQFGRDGPTSPQAPISNLPPPPQNPHLPPPPFGAQPPTPTGQWPVAPPSYATTPPVPYPHSPPPRPQVTLPHQPPSGNFTFNYQGWNQNQGQQYQYPQTAPHPQPSLTQQPAHTTGYTQPFVPPAWPVAGATPPPPPPAVGAYNPVFYGGYQQGQQTQQGQQYWTQQQHGAYGQGPSQ</sequence>